<feature type="compositionally biased region" description="Basic and acidic residues" evidence="2">
    <location>
        <begin position="1546"/>
        <end position="1562"/>
    </location>
</feature>
<dbReference type="InterPro" id="IPR050300">
    <property type="entry name" value="GDXG_lipolytic_enzyme"/>
</dbReference>
<dbReference type="InterPro" id="IPR029058">
    <property type="entry name" value="AB_hydrolase_fold"/>
</dbReference>
<evidence type="ECO:0000259" key="3">
    <source>
        <dbReference type="Pfam" id="PF03455"/>
    </source>
</evidence>
<dbReference type="PANTHER" id="PTHR48081:SF30">
    <property type="entry name" value="ACETYL-HYDROLASE LIPR-RELATED"/>
    <property type="match status" value="1"/>
</dbReference>
<feature type="region of interest" description="Disordered" evidence="2">
    <location>
        <begin position="1088"/>
        <end position="1115"/>
    </location>
</feature>
<evidence type="ECO:0000259" key="4">
    <source>
        <dbReference type="Pfam" id="PF07859"/>
    </source>
</evidence>
<dbReference type="InterPro" id="IPR013094">
    <property type="entry name" value="AB_hydrolase_3"/>
</dbReference>
<protein>
    <submittedName>
        <fullName evidence="5">Est protein</fullName>
    </submittedName>
</protein>
<keyword evidence="1" id="KW-0378">Hydrolase</keyword>
<dbReference type="Gene3D" id="3.40.50.1820">
    <property type="entry name" value="alpha/beta hydrolase"/>
    <property type="match status" value="1"/>
</dbReference>
<evidence type="ECO:0000256" key="1">
    <source>
        <dbReference type="ARBA" id="ARBA00022801"/>
    </source>
</evidence>
<keyword evidence="6" id="KW-1185">Reference proteome</keyword>
<proteinExistence type="predicted"/>
<feature type="compositionally biased region" description="Basic and acidic residues" evidence="2">
    <location>
        <begin position="1523"/>
        <end position="1536"/>
    </location>
</feature>
<dbReference type="OrthoDB" id="408631at2759"/>
<dbReference type="EMBL" id="CAJNJA010023141">
    <property type="protein sequence ID" value="CAE7506152.1"/>
    <property type="molecule type" value="Genomic_DNA"/>
</dbReference>
<comment type="caution">
    <text evidence="5">The sequence shown here is derived from an EMBL/GenBank/DDBJ whole genome shotgun (WGS) entry which is preliminary data.</text>
</comment>
<dbReference type="GO" id="GO:0004806">
    <property type="term" value="F:triacylglycerol lipase activity"/>
    <property type="evidence" value="ECO:0007669"/>
    <property type="project" value="TreeGrafter"/>
</dbReference>
<feature type="region of interest" description="Disordered" evidence="2">
    <location>
        <begin position="1470"/>
        <end position="1632"/>
    </location>
</feature>
<dbReference type="Pfam" id="PF03455">
    <property type="entry name" value="dDENN"/>
    <property type="match status" value="1"/>
</dbReference>
<name>A0A812T421_9DINO</name>
<feature type="compositionally biased region" description="Acidic residues" evidence="2">
    <location>
        <begin position="1480"/>
        <end position="1498"/>
    </location>
</feature>
<organism evidence="5 6">
    <name type="scientific">Symbiodinium necroappetens</name>
    <dbReference type="NCBI Taxonomy" id="1628268"/>
    <lineage>
        <taxon>Eukaryota</taxon>
        <taxon>Sar</taxon>
        <taxon>Alveolata</taxon>
        <taxon>Dinophyceae</taxon>
        <taxon>Suessiales</taxon>
        <taxon>Symbiodiniaceae</taxon>
        <taxon>Symbiodinium</taxon>
    </lineage>
</organism>
<dbReference type="Pfam" id="PF07859">
    <property type="entry name" value="Abhydrolase_3"/>
    <property type="match status" value="1"/>
</dbReference>
<dbReference type="SUPFAM" id="SSF53474">
    <property type="entry name" value="alpha/beta-Hydrolases"/>
    <property type="match status" value="1"/>
</dbReference>
<feature type="domain" description="dDENN" evidence="3">
    <location>
        <begin position="586"/>
        <end position="634"/>
    </location>
</feature>
<sequence>MLRRPDALQFLCFSLGLSVEAREKPLWQNGHYPYEDLISETVAYCYTSIVQNSSCCLDSLYAPGVRKTVVRRVGVGWWCGKSCYDDKKGYRGDDLVWVPEGATCESPRLLWIHGGSWEYGSPDTYSYGQLASKLAGLSGAVVMVPDFPLAPAGTYQVVLGACLDALRWLAEAPLGDLHCPPGVAPLLVGGDSAGGGTALSLTLKLKESGGWSPKGIRESRPEELPGGQILAGAVFFSPWTNLKCDTPDYYYNAFAKIVDKKAFKDPDSGVAYVGDLMFRGHPQENLDEFTVNAKSYVGGDDSLLTDPLASPFFASVDELGGGGIPPLLFAVGGSESILGDSMILAQKAAFYGTSVHVDVHVGMWHDFPMYSEGCGSGVPLWQAARALNRTAAFIKYVAAAKQTATRLGLIWPPTKSIPGTPHTRYIYDTTRPGAARWFPKELVDEATAPLSFADGFPEMGPSGKALLVAPDRGAYALLASVGLFGTLISLLVYGICARFTSSKRVYSVSQRERIAQGDAVGDELFIIQHVYWLLYDERVLEESEPLAGVRFVQRLQPRKSIFVVRFMTDLLVDHSRFTNGKFEGGFDQAGFLAKCSETERPFLKELTSTQMWASWISRRLLSGEDSKDIVLFDEVIAQKLNRKTFMFSKTATPFLSLDFSEKGSPAGAVSRQCVPLVSTKATTVKFVFRRMRCVHSFQDVFKFQGQLQKMMRVETVEQCIAELSTGAVWQLDEPEPALQASANGGHAAASESDTAESDMFWLCGMCKDHLEHSTQAVRMHRAEAPLVWYVQHCWLLSWAAYLPDRGSGTTAPSVGQDGFVLGLSVLHKMTPGDPRDQSSPPPHDLALSMLAAACARCGALRVDLAERLFTWMKVRRLVAATHPQSLSVFFERFVQLCASDSHEGPKGLPQAAVVSQSPGEAGQPPETGRGQPGNSPRPLANAGLLLFQDLKARPRMDCAPKPTLPRLTFSLQCRFCAGKISLEDVDAQWGRPGAEASSKFQCPHCRTESTLKLRVETGARDLTEIDLLHPKRLGMALRELESLTGPAWLARLARDYPHWHLNLLWQFRRHGLFDEHMLTALEPDKASSRLTSDGTVVRSDARSRLRSSSDSQSVSETLQCQAGTMNSVLSLSNPSQAGTFEVWSEGQTWTHEGSSRRNSKMGSEMCLPAAWEVSNQVELLTVERLRMQMEDLRGQLHRKSQVSEEREEAESVARKALGRAYGKVLEETVLPEILCSKARQSEVAGVAAQQVLGRAYDKVLEGIKALPHEPCERQGTVVLEEKVVLRWVAKDAVARAVTGALCRMLPAGSAGECQAPTRQADANGSQIREPPHADATMLSDSRATGDPGGQEDEMQMTPTSHQEALEACQRESELEKSTCWGSTSPGDHSTDGTGHEVLSAASQEPGILPSVVPPGWDVKSTDNGDGGPNDSEQVELEDDLSELQFRERVDRRTRMWKLRKMRRAWRIWRTAAQHASSRDEDGEEEKESEVVEAEEAQEGLDAGNQPAEGQSPVADSFAEADGLETHEPKEAKRSESEALELDAEAGECKDTLQDKDFARSSSREPAGPIETGAPQTELEPKELRTPRLPSKGDDETRAVEAHLKDLDTDISDVERHDGSAHEGIPRIRKPLAPPLVPCNDIDAWSTRRRAHPHSQQSAFLTSARDSCALPVLASMHTDV</sequence>
<feature type="compositionally biased region" description="Low complexity" evidence="2">
    <location>
        <begin position="1106"/>
        <end position="1115"/>
    </location>
</feature>
<feature type="region of interest" description="Disordered" evidence="2">
    <location>
        <begin position="905"/>
        <end position="938"/>
    </location>
</feature>
<accession>A0A812T421</accession>
<dbReference type="PANTHER" id="PTHR48081">
    <property type="entry name" value="AB HYDROLASE SUPERFAMILY PROTEIN C4A8.06C"/>
    <property type="match status" value="1"/>
</dbReference>
<evidence type="ECO:0000256" key="2">
    <source>
        <dbReference type="SAM" id="MobiDB-lite"/>
    </source>
</evidence>
<dbReference type="Proteomes" id="UP000601435">
    <property type="component" value="Unassembled WGS sequence"/>
</dbReference>
<dbReference type="InterPro" id="IPR005112">
    <property type="entry name" value="dDENN_dom"/>
</dbReference>
<feature type="domain" description="Alpha/beta hydrolase fold-3" evidence="4">
    <location>
        <begin position="109"/>
        <end position="368"/>
    </location>
</feature>
<evidence type="ECO:0000313" key="5">
    <source>
        <dbReference type="EMBL" id="CAE7506152.1"/>
    </source>
</evidence>
<reference evidence="5" key="1">
    <citation type="submission" date="2021-02" db="EMBL/GenBank/DDBJ databases">
        <authorList>
            <person name="Dougan E. K."/>
            <person name="Rhodes N."/>
            <person name="Thang M."/>
            <person name="Chan C."/>
        </authorList>
    </citation>
    <scope>NUCLEOTIDE SEQUENCE</scope>
</reference>
<feature type="region of interest" description="Disordered" evidence="2">
    <location>
        <begin position="1310"/>
        <end position="1438"/>
    </location>
</feature>
<gene>
    <name evidence="5" type="primary">est</name>
    <name evidence="5" type="ORF">SNEC2469_LOCUS14433</name>
</gene>
<evidence type="ECO:0000313" key="6">
    <source>
        <dbReference type="Proteomes" id="UP000601435"/>
    </source>
</evidence>
<feature type="compositionally biased region" description="Polar residues" evidence="2">
    <location>
        <begin position="1316"/>
        <end position="1326"/>
    </location>
</feature>
<feature type="compositionally biased region" description="Basic and acidic residues" evidence="2">
    <location>
        <begin position="1578"/>
        <end position="1625"/>
    </location>
</feature>